<reference evidence="2 3" key="1">
    <citation type="submission" date="2016-10" db="EMBL/GenBank/DDBJ databases">
        <authorList>
            <person name="de Groot N.N."/>
        </authorList>
    </citation>
    <scope>NUCLEOTIDE SEQUENCE [LARGE SCALE GENOMIC DNA]</scope>
    <source>
        <strain evidence="2 3">DSM 45610</strain>
    </source>
</reference>
<proteinExistence type="predicted"/>
<evidence type="ECO:0000313" key="3">
    <source>
        <dbReference type="Proteomes" id="UP000198534"/>
    </source>
</evidence>
<name>A0A1H2QXB0_9BACL</name>
<keyword evidence="1" id="KW-0812">Transmembrane</keyword>
<accession>A0A1H2QXB0</accession>
<dbReference type="EMBL" id="FNNQ01000001">
    <property type="protein sequence ID" value="SDW11807.1"/>
    <property type="molecule type" value="Genomic_DNA"/>
</dbReference>
<sequence length="326" mass="36272">MKIIVREKGVVVGVVSWMIAVMISMWSPETAVAADQSATIKQESQKTIPKDKQPGTYSLKDSSEVIRTQDWLTVDPTTGQVEGVWLSSLPQSGIPKGEWSFTYPDYKLRPGWNKEEQPLLRAPSHDGAAFLRMQKPGSRRVLIDWKGASGGTGKSEITVVLPGISMAVDPHEKSDRKTIRAHMAGKDVKGSWTIAVANMNDKILQRQQGKSSFTLSLPSGKYLVRAIFRGEVDGTPIAMHETKKLRIENGESEIKKINKDYENEYFTSKQALESIDKMKKSGYLADPEHEYASKGAVMVWSAVCGVIGFIALFIWQRVRKRSSKAL</sequence>
<dbReference type="Proteomes" id="UP000198534">
    <property type="component" value="Unassembled WGS sequence"/>
</dbReference>
<evidence type="ECO:0000313" key="2">
    <source>
        <dbReference type="EMBL" id="SDW11807.1"/>
    </source>
</evidence>
<dbReference type="OrthoDB" id="2986307at2"/>
<protein>
    <submittedName>
        <fullName evidence="2">Uncharacterized protein</fullName>
    </submittedName>
</protein>
<dbReference type="STRING" id="1048340.SAMN05444487_101325"/>
<organism evidence="2 3">
    <name type="scientific">Marininema mesophilum</name>
    <dbReference type="NCBI Taxonomy" id="1048340"/>
    <lineage>
        <taxon>Bacteria</taxon>
        <taxon>Bacillati</taxon>
        <taxon>Bacillota</taxon>
        <taxon>Bacilli</taxon>
        <taxon>Bacillales</taxon>
        <taxon>Thermoactinomycetaceae</taxon>
        <taxon>Marininema</taxon>
    </lineage>
</organism>
<keyword evidence="1" id="KW-1133">Transmembrane helix</keyword>
<evidence type="ECO:0000256" key="1">
    <source>
        <dbReference type="SAM" id="Phobius"/>
    </source>
</evidence>
<dbReference type="AlphaFoldDB" id="A0A1H2QXB0"/>
<gene>
    <name evidence="2" type="ORF">SAMN05444487_101325</name>
</gene>
<dbReference type="RefSeq" id="WP_143034971.1">
    <property type="nucleotide sequence ID" value="NZ_FNNQ01000001.1"/>
</dbReference>
<feature type="transmembrane region" description="Helical" evidence="1">
    <location>
        <begin position="297"/>
        <end position="315"/>
    </location>
</feature>
<keyword evidence="3" id="KW-1185">Reference proteome</keyword>
<keyword evidence="1" id="KW-0472">Membrane</keyword>